<keyword evidence="1" id="KW-0812">Transmembrane</keyword>
<feature type="transmembrane region" description="Helical" evidence="1">
    <location>
        <begin position="210"/>
        <end position="229"/>
    </location>
</feature>
<proteinExistence type="predicted"/>
<sequence length="230" mass="24007">MREVWTQFKEVVMAILPLAAVIIILQYTLIGLPPDLFFRFVAGVVMVGLGLFLFLVGVHIGLLPIGDLIGSTLPKTNKIWLILGTGFVLGIVVTIAEPDVRVLSSQVDDVSGGEIANLTLVYSVALGVGFFVMLAMARTVFNIPLKYLLLGGYGVVGLLALFTPATFIPISFDAGGVTTGPMTVPFILALGVGVASVLRGKSSTSDGFGLVALASIGPILAVMVLGVIYG</sequence>
<dbReference type="OrthoDB" id="9805989at2"/>
<feature type="transmembrane region" description="Helical" evidence="1">
    <location>
        <begin position="12"/>
        <end position="30"/>
    </location>
</feature>
<evidence type="ECO:0000313" key="2">
    <source>
        <dbReference type="EMBL" id="SDO27801.1"/>
    </source>
</evidence>
<evidence type="ECO:0000256" key="1">
    <source>
        <dbReference type="SAM" id="Phobius"/>
    </source>
</evidence>
<evidence type="ECO:0000313" key="3">
    <source>
        <dbReference type="Proteomes" id="UP000198778"/>
    </source>
</evidence>
<feature type="transmembrane region" description="Helical" evidence="1">
    <location>
        <begin position="79"/>
        <end position="96"/>
    </location>
</feature>
<reference evidence="3" key="1">
    <citation type="submission" date="2016-10" db="EMBL/GenBank/DDBJ databases">
        <authorList>
            <person name="Varghese N."/>
            <person name="Submissions S."/>
        </authorList>
    </citation>
    <scope>NUCLEOTIDE SEQUENCE [LARGE SCALE GENOMIC DNA]</scope>
    <source>
        <strain evidence="3">CGMCC 1.10369</strain>
    </source>
</reference>
<keyword evidence="1" id="KW-1133">Transmembrane helix</keyword>
<keyword evidence="3" id="KW-1185">Reference proteome</keyword>
<dbReference type="STRING" id="745820.SAMN04488053_11049"/>
<dbReference type="RefSeq" id="WP_090843544.1">
    <property type="nucleotide sequence ID" value="NZ_FNIL01000010.1"/>
</dbReference>
<protein>
    <recommendedName>
        <fullName evidence="4">DUF1538 domain-containing protein</fullName>
    </recommendedName>
</protein>
<evidence type="ECO:0008006" key="4">
    <source>
        <dbReference type="Google" id="ProtNLM"/>
    </source>
</evidence>
<feature type="transmembrane region" description="Helical" evidence="1">
    <location>
        <begin position="116"/>
        <end position="135"/>
    </location>
</feature>
<dbReference type="Pfam" id="PF07556">
    <property type="entry name" value="DUF1538"/>
    <property type="match status" value="1"/>
</dbReference>
<feature type="transmembrane region" description="Helical" evidence="1">
    <location>
        <begin position="147"/>
        <end position="170"/>
    </location>
</feature>
<keyword evidence="1" id="KW-0472">Membrane</keyword>
<organism evidence="2 3">
    <name type="scientific">Alkalicoccus daliensis</name>
    <dbReference type="NCBI Taxonomy" id="745820"/>
    <lineage>
        <taxon>Bacteria</taxon>
        <taxon>Bacillati</taxon>
        <taxon>Bacillota</taxon>
        <taxon>Bacilli</taxon>
        <taxon>Bacillales</taxon>
        <taxon>Bacillaceae</taxon>
        <taxon>Alkalicoccus</taxon>
    </lineage>
</organism>
<dbReference type="EMBL" id="FNIL01000010">
    <property type="protein sequence ID" value="SDO27801.1"/>
    <property type="molecule type" value="Genomic_DNA"/>
</dbReference>
<dbReference type="Proteomes" id="UP000198778">
    <property type="component" value="Unassembled WGS sequence"/>
</dbReference>
<feature type="transmembrane region" description="Helical" evidence="1">
    <location>
        <begin position="36"/>
        <end position="58"/>
    </location>
</feature>
<name>A0A1H0I9P6_9BACI</name>
<dbReference type="InterPro" id="IPR011435">
    <property type="entry name" value="UmpAB"/>
</dbReference>
<accession>A0A1H0I9P6</accession>
<gene>
    <name evidence="2" type="ORF">SAMN04488053_11049</name>
</gene>
<feature type="transmembrane region" description="Helical" evidence="1">
    <location>
        <begin position="182"/>
        <end position="198"/>
    </location>
</feature>
<dbReference type="AlphaFoldDB" id="A0A1H0I9P6"/>